<keyword evidence="2" id="KW-0808">Transferase</keyword>
<dbReference type="RefSeq" id="WP_370511286.1">
    <property type="nucleotide sequence ID" value="NZ_UIGI01000001.1"/>
</dbReference>
<protein>
    <submittedName>
        <fullName evidence="2">Putative acetyltransferase</fullName>
    </submittedName>
</protein>
<dbReference type="Pfam" id="PF00583">
    <property type="entry name" value="Acetyltransf_1"/>
    <property type="match status" value="1"/>
</dbReference>
<name>A0A381C567_9ENTR</name>
<evidence type="ECO:0000259" key="1">
    <source>
        <dbReference type="PROSITE" id="PS51186"/>
    </source>
</evidence>
<gene>
    <name evidence="2" type="ORF">NCTC12119_01478</name>
</gene>
<reference evidence="2 3" key="1">
    <citation type="submission" date="2018-06" db="EMBL/GenBank/DDBJ databases">
        <authorList>
            <consortium name="Pathogen Informatics"/>
            <person name="Doyle S."/>
        </authorList>
    </citation>
    <scope>NUCLEOTIDE SEQUENCE [LARGE SCALE GENOMIC DNA]</scope>
    <source>
        <strain evidence="2 3">NCTC12119</strain>
    </source>
</reference>
<dbReference type="Proteomes" id="UP000255528">
    <property type="component" value="Unassembled WGS sequence"/>
</dbReference>
<evidence type="ECO:0000313" key="3">
    <source>
        <dbReference type="Proteomes" id="UP000255528"/>
    </source>
</evidence>
<dbReference type="CDD" id="cd04301">
    <property type="entry name" value="NAT_SF"/>
    <property type="match status" value="1"/>
</dbReference>
<dbReference type="PROSITE" id="PS51186">
    <property type="entry name" value="GNAT"/>
    <property type="match status" value="1"/>
</dbReference>
<dbReference type="Gene3D" id="3.40.630.30">
    <property type="match status" value="1"/>
</dbReference>
<organism evidence="2 3">
    <name type="scientific">Buttiauxella agrestis</name>
    <dbReference type="NCBI Taxonomy" id="82977"/>
    <lineage>
        <taxon>Bacteria</taxon>
        <taxon>Pseudomonadati</taxon>
        <taxon>Pseudomonadota</taxon>
        <taxon>Gammaproteobacteria</taxon>
        <taxon>Enterobacterales</taxon>
        <taxon>Enterobacteriaceae</taxon>
        <taxon>Buttiauxella</taxon>
    </lineage>
</organism>
<dbReference type="EMBL" id="UIGI01000001">
    <property type="protein sequence ID" value="SUW63006.1"/>
    <property type="molecule type" value="Genomic_DNA"/>
</dbReference>
<dbReference type="InterPro" id="IPR016181">
    <property type="entry name" value="Acyl_CoA_acyltransferase"/>
</dbReference>
<sequence>MLIRPFTENDRLDLQTLYLQVRLSAWPWLDSSAWQPEDFDSTTQDEQIWVAQESGELLGFASVVIADNFLHSLYVAQKHQGKRVGLELLKRVQAEFTASGTLKCLVKNENALEFYLRHGWKIESTGDSADGEYYLMRYTG</sequence>
<dbReference type="SUPFAM" id="SSF55729">
    <property type="entry name" value="Acyl-CoA N-acyltransferases (Nat)"/>
    <property type="match status" value="1"/>
</dbReference>
<evidence type="ECO:0000313" key="2">
    <source>
        <dbReference type="EMBL" id="SUW63006.1"/>
    </source>
</evidence>
<dbReference type="GO" id="GO:0016747">
    <property type="term" value="F:acyltransferase activity, transferring groups other than amino-acyl groups"/>
    <property type="evidence" value="ECO:0007669"/>
    <property type="project" value="InterPro"/>
</dbReference>
<feature type="domain" description="N-acetyltransferase" evidence="1">
    <location>
        <begin position="1"/>
        <end position="140"/>
    </location>
</feature>
<proteinExistence type="predicted"/>
<accession>A0A381C567</accession>
<dbReference type="AlphaFoldDB" id="A0A381C567"/>
<dbReference type="InterPro" id="IPR000182">
    <property type="entry name" value="GNAT_dom"/>
</dbReference>